<keyword evidence="5" id="KW-0328">Glycosyltransferase</keyword>
<feature type="transmembrane region" description="Helical" evidence="14">
    <location>
        <begin position="333"/>
        <end position="353"/>
    </location>
</feature>
<dbReference type="GO" id="GO:0005789">
    <property type="term" value="C:endoplasmic reticulum membrane"/>
    <property type="evidence" value="ECO:0007669"/>
    <property type="project" value="UniProtKB-SubCell"/>
</dbReference>
<feature type="transmembrane region" description="Helical" evidence="14">
    <location>
        <begin position="174"/>
        <end position="193"/>
    </location>
</feature>
<sequence>MDGQEAIAIGILIAYFGLIGLSFALVSRSIIAGTETSRLWEGRAFWFLRSAFGALLCTWYYMIQFMNWSYEDFKASRTLIGGATFGQWLVNTALFEQAWTIVCKGAGNWWWSSWICTWTILFTAIVWSESGRRGIKYPYAYMLLGQLVAMSVATALFLAALSLHPRTSSNPRKIPFIIAIPLTLAFVPAWLLPQHVGTESFMNSLLWLHGALLLPLISPAKSGPDGQVESNGVPLSLLYPVIVGLMGVIHIPATQELFLRLPTSRTFSSHLLQVLFSHPAQASVSLDVVWVASIVTSWFVVTGPTALRIAKAALVGIVGALFTARYLGVNWTLIASIIPIFFLLSAGGATLYIQNLRRTNLYKRQSLMDSMGMPDGTLVQGTGSKPPGFSSKKTVVGFWHPFCNAGGGGERVLWVAIRHIQKTDKETMVLVYSGDYPEASKEEIIRKVKERFSINLDPSRLHFIPLRSRYLVSDGYWKHFTLLSQSLGSVLLAWEGLCGKDGLWGDIFIDSMGYGLTYPTVRLIAGPDISIGSYTHYPTVSANMVKRVKERVYGVENAGASKSWIKTQIKLIYYYIFTSIYSVSLLYAQHIMTNSSWTQAHIQSLLTSARSSFLASILLKDDVSVQKQKERGELAEGEGLECGVVYPPTDTTELARLGGLESRKRKIVSLAQFRPEKDHAKQLYALSAMFEKYPQYRHGSQGVTLTLMGGVRDAGDQARLDGLKTLAKKLEIDENVEFVVSAPYPEIVKRLGQASLGMNTMMDEHFGINVVEFMAAGLIPVVHASAGPLMDIVVPYNGQRTGAISRISYLPYRTSDSYLGFHATDAASFAEAIHAALSLSPKESLKMRKAARQLAVEKFSERKFEEDWDVGYERLREIAWKGK</sequence>
<keyword evidence="7 14" id="KW-0812">Transmembrane</keyword>
<feature type="transmembrane region" description="Helical" evidence="14">
    <location>
        <begin position="139"/>
        <end position="162"/>
    </location>
</feature>
<evidence type="ECO:0000256" key="7">
    <source>
        <dbReference type="ARBA" id="ARBA00022692"/>
    </source>
</evidence>
<name>A0A1E3I0X1_9TREE</name>
<feature type="domain" description="Glycosyl transferase family 1" evidence="15">
    <location>
        <begin position="659"/>
        <end position="851"/>
    </location>
</feature>
<keyword evidence="10 14" id="KW-0472">Membrane</keyword>
<evidence type="ECO:0000313" key="17">
    <source>
        <dbReference type="EMBL" id="ODN82250.1"/>
    </source>
</evidence>
<evidence type="ECO:0000259" key="16">
    <source>
        <dbReference type="Pfam" id="PF15924"/>
    </source>
</evidence>
<evidence type="ECO:0000256" key="1">
    <source>
        <dbReference type="ARBA" id="ARBA00004389"/>
    </source>
</evidence>
<feature type="transmembrane region" description="Helical" evidence="14">
    <location>
        <begin position="109"/>
        <end position="127"/>
    </location>
</feature>
<accession>A0A1E3I0X1</accession>
<proteinExistence type="predicted"/>
<keyword evidence="9 14" id="KW-1133">Transmembrane helix</keyword>
<evidence type="ECO:0000256" key="2">
    <source>
        <dbReference type="ARBA" id="ARBA00004922"/>
    </source>
</evidence>
<dbReference type="InterPro" id="IPR001296">
    <property type="entry name" value="Glyco_trans_1"/>
</dbReference>
<evidence type="ECO:0000256" key="5">
    <source>
        <dbReference type="ARBA" id="ARBA00022676"/>
    </source>
</evidence>
<comment type="subcellular location">
    <subcellularLocation>
        <location evidence="1">Endoplasmic reticulum membrane</location>
        <topology evidence="1">Single-pass membrane protein</topology>
    </subcellularLocation>
</comment>
<keyword evidence="6" id="KW-0808">Transferase</keyword>
<evidence type="ECO:0000256" key="4">
    <source>
        <dbReference type="ARBA" id="ARBA00022018"/>
    </source>
</evidence>
<dbReference type="PANTHER" id="PTHR45919:SF1">
    <property type="entry name" value="GDP-MAN:MAN(3)GLCNAC(2)-PP-DOL ALPHA-1,2-MANNOSYLTRANSFERASE"/>
    <property type="match status" value="1"/>
</dbReference>
<evidence type="ECO:0000259" key="15">
    <source>
        <dbReference type="Pfam" id="PF00534"/>
    </source>
</evidence>
<dbReference type="GO" id="GO:0006487">
    <property type="term" value="P:protein N-linked glycosylation"/>
    <property type="evidence" value="ECO:0007669"/>
    <property type="project" value="TreeGrafter"/>
</dbReference>
<keyword evidence="8" id="KW-0256">Endoplasmic reticulum</keyword>
<comment type="catalytic activity">
    <reaction evidence="13">
        <text>an alpha-D-Man-(1-&gt;3)-[alpha-D-Man-(1-&gt;6)]-beta-D-Man-(1-&gt;4)-beta-D-GlcNAc-(1-&gt;4)-alpha-D-GlcNAc-diphospho-di-trans,poly-cis-dolichol + 2 GDP-alpha-D-mannose = an alpha-D-Man-(1-&gt;2)-alpha-D-Man-(1-&gt;2)-alpha-D-Man-(1-&gt;3)-[alpha-D-Man-(1-&gt;6)]-beta-D-Man-(1-&gt;4)-beta-D-GlcNAc-(1-&gt;4)-alpha-D-GlcNAc-diphospho-di-trans,poly-cis-dolichol + 2 GDP + 2 H(+)</text>
        <dbReference type="Rhea" id="RHEA:29523"/>
        <dbReference type="Rhea" id="RHEA-COMP:19515"/>
        <dbReference type="Rhea" id="RHEA-COMP:19516"/>
        <dbReference type="ChEBI" id="CHEBI:15378"/>
        <dbReference type="ChEBI" id="CHEBI:57527"/>
        <dbReference type="ChEBI" id="CHEBI:58189"/>
        <dbReference type="ChEBI" id="CHEBI:132511"/>
        <dbReference type="ChEBI" id="CHEBI:132515"/>
        <dbReference type="EC" id="2.4.1.131"/>
    </reaction>
    <physiologicalReaction direction="left-to-right" evidence="13">
        <dbReference type="Rhea" id="RHEA:29524"/>
    </physiologicalReaction>
</comment>
<dbReference type="PANTHER" id="PTHR45919">
    <property type="entry name" value="GDP-MAN:MAN(3)GLCNAC(2)-PP-DOL ALPHA-1,2-MANNOSYLTRANSFERASE"/>
    <property type="match status" value="1"/>
</dbReference>
<evidence type="ECO:0000313" key="18">
    <source>
        <dbReference type="Proteomes" id="UP000094065"/>
    </source>
</evidence>
<protein>
    <recommendedName>
        <fullName evidence="4">GDP-Man:Man(3)GlcNAc(2)-PP-Dol alpha-1,2-mannosyltransferase</fullName>
        <ecNumber evidence="3">2.4.1.131</ecNumber>
    </recommendedName>
    <alternativeName>
        <fullName evidence="11">Asparagine-linked glycosylation protein 11</fullName>
    </alternativeName>
    <alternativeName>
        <fullName evidence="12">Glycolipid 2-alpha-mannosyltransferase</fullName>
    </alternativeName>
</protein>
<feature type="transmembrane region" description="Helical" evidence="14">
    <location>
        <begin position="571"/>
        <end position="588"/>
    </location>
</feature>
<dbReference type="Proteomes" id="UP000094065">
    <property type="component" value="Unassembled WGS sequence"/>
</dbReference>
<evidence type="ECO:0000256" key="12">
    <source>
        <dbReference type="ARBA" id="ARBA00032515"/>
    </source>
</evidence>
<evidence type="ECO:0000256" key="14">
    <source>
        <dbReference type="SAM" id="Phobius"/>
    </source>
</evidence>
<dbReference type="STRING" id="1295533.A0A1E3I0X1"/>
<dbReference type="Pfam" id="PF15924">
    <property type="entry name" value="ALG11_N"/>
    <property type="match status" value="1"/>
</dbReference>
<dbReference type="InterPro" id="IPR031814">
    <property type="entry name" value="ALG11_N"/>
</dbReference>
<feature type="domain" description="ALG11 mannosyltransferase N-terminal" evidence="16">
    <location>
        <begin position="394"/>
        <end position="605"/>
    </location>
</feature>
<dbReference type="OrthoDB" id="2276068at2759"/>
<dbReference type="EC" id="2.4.1.131" evidence="3"/>
<dbReference type="AlphaFoldDB" id="A0A1E3I0X1"/>
<reference evidence="17 18" key="1">
    <citation type="submission" date="2016-06" db="EMBL/GenBank/DDBJ databases">
        <title>Evolution of pathogenesis and genome organization in the Tremellales.</title>
        <authorList>
            <person name="Cuomo C."/>
            <person name="Litvintseva A."/>
            <person name="Heitman J."/>
            <person name="Chen Y."/>
            <person name="Sun S."/>
            <person name="Springer D."/>
            <person name="Dromer F."/>
            <person name="Young S."/>
            <person name="Zeng Q."/>
            <person name="Chapman S."/>
            <person name="Gujja S."/>
            <person name="Saif S."/>
            <person name="Birren B."/>
        </authorList>
    </citation>
    <scope>NUCLEOTIDE SEQUENCE [LARGE SCALE GENOMIC DNA]</scope>
    <source>
        <strain evidence="17 18">CBS 6039</strain>
    </source>
</reference>
<comment type="pathway">
    <text evidence="2">Protein modification; protein glycosylation.</text>
</comment>
<dbReference type="SUPFAM" id="SSF53756">
    <property type="entry name" value="UDP-Glycosyltransferase/glycogen phosphorylase"/>
    <property type="match status" value="1"/>
</dbReference>
<evidence type="ECO:0000256" key="13">
    <source>
        <dbReference type="ARBA" id="ARBA00045065"/>
    </source>
</evidence>
<dbReference type="Pfam" id="PF00534">
    <property type="entry name" value="Glycos_transf_1"/>
    <property type="match status" value="1"/>
</dbReference>
<feature type="transmembrane region" description="Helical" evidence="14">
    <location>
        <begin position="6"/>
        <end position="26"/>
    </location>
</feature>
<gene>
    <name evidence="17" type="ORF">L202_02535</name>
</gene>
<dbReference type="EMBL" id="AWGJ01000003">
    <property type="protein sequence ID" value="ODN82250.1"/>
    <property type="molecule type" value="Genomic_DNA"/>
</dbReference>
<dbReference type="Gene3D" id="3.40.50.2000">
    <property type="entry name" value="Glycogen Phosphorylase B"/>
    <property type="match status" value="1"/>
</dbReference>
<keyword evidence="18" id="KW-1185">Reference proteome</keyword>
<dbReference type="GO" id="GO:0004377">
    <property type="term" value="F:GDP-Man:Man(3)GlcNAc(2)-PP-Dol alpha-1,2-mannosyltransferase activity"/>
    <property type="evidence" value="ECO:0007669"/>
    <property type="project" value="UniProtKB-EC"/>
</dbReference>
<evidence type="ECO:0000256" key="11">
    <source>
        <dbReference type="ARBA" id="ARBA00032060"/>
    </source>
</evidence>
<evidence type="ECO:0000256" key="9">
    <source>
        <dbReference type="ARBA" id="ARBA00022989"/>
    </source>
</evidence>
<feature type="transmembrane region" description="Helical" evidence="14">
    <location>
        <begin position="309"/>
        <end position="327"/>
    </location>
</feature>
<feature type="transmembrane region" description="Helical" evidence="14">
    <location>
        <begin position="237"/>
        <end position="259"/>
    </location>
</feature>
<evidence type="ECO:0000256" key="3">
    <source>
        <dbReference type="ARBA" id="ARBA00012645"/>
    </source>
</evidence>
<comment type="caution">
    <text evidence="17">The sequence shown here is derived from an EMBL/GenBank/DDBJ whole genome shotgun (WGS) entry which is preliminary data.</text>
</comment>
<feature type="transmembrane region" description="Helical" evidence="14">
    <location>
        <begin position="200"/>
        <end position="217"/>
    </location>
</feature>
<dbReference type="RefSeq" id="XP_018996569.1">
    <property type="nucleotide sequence ID" value="XM_019136166.1"/>
</dbReference>
<feature type="transmembrane region" description="Helical" evidence="14">
    <location>
        <begin position="46"/>
        <end position="63"/>
    </location>
</feature>
<dbReference type="GeneID" id="30153844"/>
<evidence type="ECO:0000256" key="10">
    <source>
        <dbReference type="ARBA" id="ARBA00023136"/>
    </source>
</evidence>
<evidence type="ECO:0000256" key="6">
    <source>
        <dbReference type="ARBA" id="ARBA00022679"/>
    </source>
</evidence>
<dbReference type="CDD" id="cd03806">
    <property type="entry name" value="GT4_ALG11-like"/>
    <property type="match status" value="1"/>
</dbReference>
<dbReference type="InterPro" id="IPR038013">
    <property type="entry name" value="ALG11"/>
</dbReference>
<organism evidence="17 18">
    <name type="scientific">Cryptococcus amylolentus CBS 6039</name>
    <dbReference type="NCBI Taxonomy" id="1295533"/>
    <lineage>
        <taxon>Eukaryota</taxon>
        <taxon>Fungi</taxon>
        <taxon>Dikarya</taxon>
        <taxon>Basidiomycota</taxon>
        <taxon>Agaricomycotina</taxon>
        <taxon>Tremellomycetes</taxon>
        <taxon>Tremellales</taxon>
        <taxon>Cryptococcaceae</taxon>
        <taxon>Cryptococcus</taxon>
    </lineage>
</organism>
<evidence type="ECO:0000256" key="8">
    <source>
        <dbReference type="ARBA" id="ARBA00022824"/>
    </source>
</evidence>